<gene>
    <name evidence="1" type="ORF">BDU57DRAFT_306069</name>
</gene>
<sequence length="210" mass="23916">MLGEKEEHGAVQHIPTIDTGKTCMHDRHLARKESGATVPCSEFTRQLQKATSKQVRSDKDKERCCRRRVFGASISNGKSTCRVFQVRFAAIVAKVSVGLDMVYSTRQFRISMLYLSFARCFWSILPSFPNFPSLINLVTSSATHGHRTIASRRWSIYHSPHEQLGPQSSRTSGTIIYPSRTLMLPVIRFNILVEIDEHALPIWWKSQIHS</sequence>
<evidence type="ECO:0000313" key="1">
    <source>
        <dbReference type="EMBL" id="KAF1914863.1"/>
    </source>
</evidence>
<protein>
    <submittedName>
        <fullName evidence="1">Uncharacterized protein</fullName>
    </submittedName>
</protein>
<evidence type="ECO:0000313" key="2">
    <source>
        <dbReference type="Proteomes" id="UP000800096"/>
    </source>
</evidence>
<reference evidence="1" key="1">
    <citation type="journal article" date="2020" name="Stud. Mycol.">
        <title>101 Dothideomycetes genomes: a test case for predicting lifestyles and emergence of pathogens.</title>
        <authorList>
            <person name="Haridas S."/>
            <person name="Albert R."/>
            <person name="Binder M."/>
            <person name="Bloem J."/>
            <person name="Labutti K."/>
            <person name="Salamov A."/>
            <person name="Andreopoulos B."/>
            <person name="Baker S."/>
            <person name="Barry K."/>
            <person name="Bills G."/>
            <person name="Bluhm B."/>
            <person name="Cannon C."/>
            <person name="Castanera R."/>
            <person name="Culley D."/>
            <person name="Daum C."/>
            <person name="Ezra D."/>
            <person name="Gonzalez J."/>
            <person name="Henrissat B."/>
            <person name="Kuo A."/>
            <person name="Liang C."/>
            <person name="Lipzen A."/>
            <person name="Lutzoni F."/>
            <person name="Magnuson J."/>
            <person name="Mondo S."/>
            <person name="Nolan M."/>
            <person name="Ohm R."/>
            <person name="Pangilinan J."/>
            <person name="Park H.-J."/>
            <person name="Ramirez L."/>
            <person name="Alfaro M."/>
            <person name="Sun H."/>
            <person name="Tritt A."/>
            <person name="Yoshinaga Y."/>
            <person name="Zwiers L.-H."/>
            <person name="Turgeon B."/>
            <person name="Goodwin S."/>
            <person name="Spatafora J."/>
            <person name="Crous P."/>
            <person name="Grigoriev I."/>
        </authorList>
    </citation>
    <scope>NUCLEOTIDE SEQUENCE</scope>
    <source>
        <strain evidence="1">HMLAC05119</strain>
    </source>
</reference>
<keyword evidence="2" id="KW-1185">Reference proteome</keyword>
<proteinExistence type="predicted"/>
<dbReference type="EMBL" id="ML979137">
    <property type="protein sequence ID" value="KAF1914863.1"/>
    <property type="molecule type" value="Genomic_DNA"/>
</dbReference>
<name>A0A6A5QH69_AMPQU</name>
<organism evidence="1 2">
    <name type="scientific">Ampelomyces quisqualis</name>
    <name type="common">Powdery mildew agent</name>
    <dbReference type="NCBI Taxonomy" id="50730"/>
    <lineage>
        <taxon>Eukaryota</taxon>
        <taxon>Fungi</taxon>
        <taxon>Dikarya</taxon>
        <taxon>Ascomycota</taxon>
        <taxon>Pezizomycotina</taxon>
        <taxon>Dothideomycetes</taxon>
        <taxon>Pleosporomycetidae</taxon>
        <taxon>Pleosporales</taxon>
        <taxon>Pleosporineae</taxon>
        <taxon>Phaeosphaeriaceae</taxon>
        <taxon>Ampelomyces</taxon>
    </lineage>
</organism>
<dbReference type="AlphaFoldDB" id="A0A6A5QH69"/>
<accession>A0A6A5QH69</accession>
<dbReference type="Proteomes" id="UP000800096">
    <property type="component" value="Unassembled WGS sequence"/>
</dbReference>